<organism evidence="1 2">
    <name type="scientific">Cordylochernes scorpioides</name>
    <dbReference type="NCBI Taxonomy" id="51811"/>
    <lineage>
        <taxon>Eukaryota</taxon>
        <taxon>Metazoa</taxon>
        <taxon>Ecdysozoa</taxon>
        <taxon>Arthropoda</taxon>
        <taxon>Chelicerata</taxon>
        <taxon>Arachnida</taxon>
        <taxon>Pseudoscorpiones</taxon>
        <taxon>Cheliferoidea</taxon>
        <taxon>Chernetidae</taxon>
        <taxon>Cordylochernes</taxon>
    </lineage>
</organism>
<evidence type="ECO:0000313" key="1">
    <source>
        <dbReference type="EMBL" id="UYV72846.1"/>
    </source>
</evidence>
<dbReference type="CDD" id="cd18809">
    <property type="entry name" value="SF1_C_RecD"/>
    <property type="match status" value="1"/>
</dbReference>
<protein>
    <submittedName>
        <fullName evidence="1">Uncharacterized protein</fullName>
    </submittedName>
</protein>
<dbReference type="InterPro" id="IPR027417">
    <property type="entry name" value="P-loop_NTPase"/>
</dbReference>
<dbReference type="PANTHER" id="PTHR23274:SF51">
    <property type="entry name" value="OS03G0423850 PROTEIN"/>
    <property type="match status" value="1"/>
</dbReference>
<dbReference type="EMBL" id="CP092872">
    <property type="protein sequence ID" value="UYV72846.1"/>
    <property type="molecule type" value="Genomic_DNA"/>
</dbReference>
<gene>
    <name evidence="1" type="ORF">LAZ67_10000975</name>
</gene>
<accession>A0ABY6KVF6</accession>
<dbReference type="Proteomes" id="UP001235939">
    <property type="component" value="Chromosome 10"/>
</dbReference>
<proteinExistence type="predicted"/>
<dbReference type="PANTHER" id="PTHR23274">
    <property type="entry name" value="DNA HELICASE-RELATED"/>
    <property type="match status" value="1"/>
</dbReference>
<evidence type="ECO:0000313" key="2">
    <source>
        <dbReference type="Proteomes" id="UP001235939"/>
    </source>
</evidence>
<keyword evidence="2" id="KW-1185">Reference proteome</keyword>
<sequence>MAQARLYPVSVVILATPVEEPKGSKASKCIIKRLLRKTSDLLYFYTNLYGTVICAEFPDPIQDPLLYNIVVKNMIHGPCGEYNPVSPCMKNSSCSKKYPKQFLLETQTNVLQARILTGSFRGEEVLIPRIPIIPNDLPFKFRRLQFSVMVAFAMTINKSQGQTLQVVGVHLESPCFSHGQLYVACSRVSSPKNLVAGTEGKKKSNAQPMWGPEGHFYRRPLKTGQVLAGGHQLMVIECVDRQAAFISLRLSLHVSVISIQVCVMASTSVPWAVPDYSRC</sequence>
<name>A0ABY6KVF6_9ARAC</name>
<dbReference type="SUPFAM" id="SSF52540">
    <property type="entry name" value="P-loop containing nucleoside triphosphate hydrolases"/>
    <property type="match status" value="1"/>
</dbReference>
<reference evidence="1 2" key="1">
    <citation type="submission" date="2022-01" db="EMBL/GenBank/DDBJ databases">
        <title>A chromosomal length assembly of Cordylochernes scorpioides.</title>
        <authorList>
            <person name="Zeh D."/>
            <person name="Zeh J."/>
        </authorList>
    </citation>
    <scope>NUCLEOTIDE SEQUENCE [LARGE SCALE GENOMIC DNA]</scope>
    <source>
        <strain evidence="1">IN4F17</strain>
        <tissue evidence="1">Whole Body</tissue>
    </source>
</reference>